<dbReference type="InterPro" id="IPR006121">
    <property type="entry name" value="HMA_dom"/>
</dbReference>
<dbReference type="SUPFAM" id="SSF55008">
    <property type="entry name" value="HMA, heavy metal-associated domain"/>
    <property type="match status" value="1"/>
</dbReference>
<dbReference type="GO" id="GO:0046872">
    <property type="term" value="F:metal ion binding"/>
    <property type="evidence" value="ECO:0007669"/>
    <property type="project" value="UniProtKB-KW"/>
</dbReference>
<dbReference type="AlphaFoldDB" id="S8CF17"/>
<evidence type="ECO:0000256" key="5">
    <source>
        <dbReference type="ARBA" id="ARBA00024045"/>
    </source>
</evidence>
<proteinExistence type="inferred from homology"/>
<gene>
    <name evidence="8" type="ORF">M569_09354</name>
</gene>
<dbReference type="EMBL" id="AUSU01004233">
    <property type="protein sequence ID" value="EPS65425.1"/>
    <property type="molecule type" value="Genomic_DNA"/>
</dbReference>
<feature type="domain" description="HMA" evidence="7">
    <location>
        <begin position="23"/>
        <end position="86"/>
    </location>
</feature>
<comment type="similarity">
    <text evidence="5">Belongs to the HIPP family.</text>
</comment>
<feature type="compositionally biased region" description="Basic residues" evidence="6">
    <location>
        <begin position="116"/>
        <end position="127"/>
    </location>
</feature>
<feature type="non-terminal residue" evidence="8">
    <location>
        <position position="1"/>
    </location>
</feature>
<comment type="subcellular location">
    <subcellularLocation>
        <location evidence="1">Membrane</location>
        <topology evidence="1">Peripheral membrane protein</topology>
    </subcellularLocation>
</comment>
<evidence type="ECO:0000256" key="3">
    <source>
        <dbReference type="ARBA" id="ARBA00022723"/>
    </source>
</evidence>
<dbReference type="Pfam" id="PF00403">
    <property type="entry name" value="HMA"/>
    <property type="match status" value="1"/>
</dbReference>
<dbReference type="InterPro" id="IPR036163">
    <property type="entry name" value="HMA_dom_sf"/>
</dbReference>
<reference evidence="8 9" key="1">
    <citation type="journal article" date="2013" name="BMC Genomics">
        <title>The miniature genome of a carnivorous plant Genlisea aurea contains a low number of genes and short non-coding sequences.</title>
        <authorList>
            <person name="Leushkin E.V."/>
            <person name="Sutormin R.A."/>
            <person name="Nabieva E.R."/>
            <person name="Penin A.A."/>
            <person name="Kondrashov A.S."/>
            <person name="Logacheva M.D."/>
        </authorList>
    </citation>
    <scope>NUCLEOTIDE SEQUENCE [LARGE SCALE GENOMIC DNA]</scope>
</reference>
<keyword evidence="2" id="KW-0488">Methylation</keyword>
<dbReference type="GO" id="GO:0009626">
    <property type="term" value="P:plant-type hypersensitive response"/>
    <property type="evidence" value="ECO:0007669"/>
    <property type="project" value="UniProtKB-KW"/>
</dbReference>
<feature type="region of interest" description="Disordered" evidence="6">
    <location>
        <begin position="93"/>
        <end position="139"/>
    </location>
</feature>
<keyword evidence="4" id="KW-0449">Lipoprotein</keyword>
<evidence type="ECO:0000313" key="8">
    <source>
        <dbReference type="EMBL" id="EPS65425.1"/>
    </source>
</evidence>
<evidence type="ECO:0000256" key="4">
    <source>
        <dbReference type="ARBA" id="ARBA00023289"/>
    </source>
</evidence>
<comment type="caution">
    <text evidence="8">The sequence shown here is derived from an EMBL/GenBank/DDBJ whole genome shotgun (WGS) entry which is preliminary data.</text>
</comment>
<dbReference type="OrthoDB" id="689350at2759"/>
<keyword evidence="9" id="KW-1185">Reference proteome</keyword>
<feature type="non-terminal residue" evidence="8">
    <location>
        <position position="139"/>
    </location>
</feature>
<evidence type="ECO:0000259" key="7">
    <source>
        <dbReference type="PROSITE" id="PS50846"/>
    </source>
</evidence>
<protein>
    <recommendedName>
        <fullName evidence="7">HMA domain-containing protein</fullName>
    </recommendedName>
</protein>
<dbReference type="PANTHER" id="PTHR45868">
    <property type="entry name" value="HEAVY METAL-ASSOCIATED ISOPRENYLATED PLANT PROTEIN 33-RELATED"/>
    <property type="match status" value="1"/>
</dbReference>
<evidence type="ECO:0000256" key="2">
    <source>
        <dbReference type="ARBA" id="ARBA00022481"/>
    </source>
</evidence>
<dbReference type="Proteomes" id="UP000015453">
    <property type="component" value="Unassembled WGS sequence"/>
</dbReference>
<dbReference type="GO" id="GO:0016020">
    <property type="term" value="C:membrane"/>
    <property type="evidence" value="ECO:0007669"/>
    <property type="project" value="UniProtKB-SubCell"/>
</dbReference>
<organism evidence="8 9">
    <name type="scientific">Genlisea aurea</name>
    <dbReference type="NCBI Taxonomy" id="192259"/>
    <lineage>
        <taxon>Eukaryota</taxon>
        <taxon>Viridiplantae</taxon>
        <taxon>Streptophyta</taxon>
        <taxon>Embryophyta</taxon>
        <taxon>Tracheophyta</taxon>
        <taxon>Spermatophyta</taxon>
        <taxon>Magnoliopsida</taxon>
        <taxon>eudicotyledons</taxon>
        <taxon>Gunneridae</taxon>
        <taxon>Pentapetalae</taxon>
        <taxon>asterids</taxon>
        <taxon>lamiids</taxon>
        <taxon>Lamiales</taxon>
        <taxon>Lentibulariaceae</taxon>
        <taxon>Genlisea</taxon>
    </lineage>
</organism>
<dbReference type="PROSITE" id="PS50846">
    <property type="entry name" value="HMA_2"/>
    <property type="match status" value="1"/>
</dbReference>
<keyword evidence="4" id="KW-0636">Prenylation</keyword>
<name>S8CF17_9LAMI</name>
<evidence type="ECO:0000313" key="9">
    <source>
        <dbReference type="Proteomes" id="UP000015453"/>
    </source>
</evidence>
<dbReference type="Gene3D" id="3.30.70.100">
    <property type="match status" value="1"/>
</dbReference>
<evidence type="ECO:0000256" key="1">
    <source>
        <dbReference type="ARBA" id="ARBA00004170"/>
    </source>
</evidence>
<keyword evidence="3" id="KW-0479">Metal-binding</keyword>
<dbReference type="PANTHER" id="PTHR45868:SF80">
    <property type="entry name" value="F15K9.8-RELATED"/>
    <property type="match status" value="1"/>
</dbReference>
<feature type="compositionally biased region" description="Basic and acidic residues" evidence="6">
    <location>
        <begin position="105"/>
        <end position="115"/>
    </location>
</feature>
<accession>S8CF17</accession>
<sequence>LKTHTKMEKQVAGGGDHPEPLKYTTWVLRVPIHCGGCNKKVTKLLRSVEGVYKIDIDSKQQKVVVSGNVDAGVLIKKLVKSGKHAELWEKEAKEEILKAPPPVPENDHSPESGGEKKKKKKKNKKKRENAAGGAPSNGG</sequence>
<evidence type="ECO:0000256" key="6">
    <source>
        <dbReference type="SAM" id="MobiDB-lite"/>
    </source>
</evidence>
<dbReference type="CDD" id="cd00371">
    <property type="entry name" value="HMA"/>
    <property type="match status" value="1"/>
</dbReference>